<dbReference type="InterPro" id="IPR029016">
    <property type="entry name" value="GAF-like_dom_sf"/>
</dbReference>
<dbReference type="NCBIfam" id="TIGR00254">
    <property type="entry name" value="GGDEF"/>
    <property type="match status" value="1"/>
</dbReference>
<feature type="domain" description="GGDEF" evidence="5">
    <location>
        <begin position="376"/>
        <end position="513"/>
    </location>
</feature>
<dbReference type="EMBL" id="MJGC01000042">
    <property type="protein sequence ID" value="OEJ76010.1"/>
    <property type="molecule type" value="Genomic_DNA"/>
</dbReference>
<evidence type="ECO:0000259" key="4">
    <source>
        <dbReference type="PROSITE" id="PS50110"/>
    </source>
</evidence>
<dbReference type="SMART" id="SM00065">
    <property type="entry name" value="GAF"/>
    <property type="match status" value="1"/>
</dbReference>
<dbReference type="STRING" id="1781255.BH720_06960"/>
<dbReference type="PANTHER" id="PTHR45138">
    <property type="entry name" value="REGULATORY COMPONENTS OF SENSORY TRANSDUCTION SYSTEM"/>
    <property type="match status" value="1"/>
</dbReference>
<feature type="modified residue" description="4-aspartylphosphate" evidence="3">
    <location>
        <position position="61"/>
    </location>
</feature>
<dbReference type="CDD" id="cd19920">
    <property type="entry name" value="REC_PA4781-like"/>
    <property type="match status" value="1"/>
</dbReference>
<dbReference type="Pfam" id="PF00990">
    <property type="entry name" value="GGDEF"/>
    <property type="match status" value="1"/>
</dbReference>
<dbReference type="Pfam" id="PF00072">
    <property type="entry name" value="Response_reg"/>
    <property type="match status" value="1"/>
</dbReference>
<dbReference type="GO" id="GO:0005886">
    <property type="term" value="C:plasma membrane"/>
    <property type="evidence" value="ECO:0007669"/>
    <property type="project" value="TreeGrafter"/>
</dbReference>
<accession>A0A1E5QMZ3</accession>
<keyword evidence="2" id="KW-0418">Kinase</keyword>
<dbReference type="InterPro" id="IPR000160">
    <property type="entry name" value="GGDEF_dom"/>
</dbReference>
<dbReference type="SUPFAM" id="SSF52172">
    <property type="entry name" value="CheY-like"/>
    <property type="match status" value="1"/>
</dbReference>
<protein>
    <submittedName>
        <fullName evidence="6">Diguanylate cyclase</fullName>
    </submittedName>
</protein>
<gene>
    <name evidence="6" type="ORF">BH720_06960</name>
</gene>
<proteinExistence type="predicted"/>
<reference evidence="6" key="1">
    <citation type="submission" date="2016-09" db="EMBL/GenBank/DDBJ databases">
        <title>Draft genome of thermotolerant cyanobacterium Desertifilum sp. strain IPPAS B-1220.</title>
        <authorList>
            <person name="Sinetova M.A."/>
            <person name="Bolakhan K."/>
            <person name="Zayadan B.K."/>
            <person name="Mironov K.S."/>
            <person name="Ustinova V."/>
            <person name="Kupriyanova E.V."/>
            <person name="Sidorov R.A."/>
            <person name="Skrypnik A.N."/>
            <person name="Gogoleva N.E."/>
            <person name="Gogolev Y.V."/>
            <person name="Los D.A."/>
        </authorList>
    </citation>
    <scope>NUCLEOTIDE SEQUENCE [LARGE SCALE GENOMIC DNA]</scope>
    <source>
        <strain evidence="6">IPPAS B-1220</strain>
    </source>
</reference>
<dbReference type="GO" id="GO:0052621">
    <property type="term" value="F:diguanylate cyclase activity"/>
    <property type="evidence" value="ECO:0007669"/>
    <property type="project" value="TreeGrafter"/>
</dbReference>
<evidence type="ECO:0000259" key="5">
    <source>
        <dbReference type="PROSITE" id="PS50887"/>
    </source>
</evidence>
<dbReference type="InterPro" id="IPR043128">
    <property type="entry name" value="Rev_trsase/Diguanyl_cyclase"/>
</dbReference>
<dbReference type="SUPFAM" id="SSF55781">
    <property type="entry name" value="GAF domain-like"/>
    <property type="match status" value="1"/>
</dbReference>
<dbReference type="Pfam" id="PF13185">
    <property type="entry name" value="GAF_2"/>
    <property type="match status" value="1"/>
</dbReference>
<dbReference type="GO" id="GO:1902201">
    <property type="term" value="P:negative regulation of bacterial-type flagellum-dependent cell motility"/>
    <property type="evidence" value="ECO:0007669"/>
    <property type="project" value="TreeGrafter"/>
</dbReference>
<dbReference type="Gene3D" id="3.40.50.2300">
    <property type="match status" value="1"/>
</dbReference>
<evidence type="ECO:0000256" key="3">
    <source>
        <dbReference type="PROSITE-ProRule" id="PRU00169"/>
    </source>
</evidence>
<sequence>MNSPQEASPVADILIVDDHPNNLRVLSTILEDKGYQVRKIISGKLALKVIEAEPPDLILLDILMPELDGYEVCTLLKKNPKTSAIPVIFISALDEAFDKVKAFEVGGVDYITKPFHAAEVLARVKHQLTIRSLHLALHHKNQSLYEQNLLLAQEIKERERTESEINLLLKATQAISEAVDFYSALEVVLLHICQVIGWDFGETWIPNKTQTSLECCAGWYAKDSQLESFRNERKTLNFMPNEGLPGKVWLSKQAEWIEDISYPCDRLVWRTSVALDLGLKTALGVPIIFDNEVLAILIFFKRESLKSEQRIVNLVSAVAAQLGSLIQLKKVEATLKRMNSDLNRLATLDELTNVANRRSFNEHFKQEWRRLARERSPLSLILCDLDYFKLYNDTYGHLAGDFCLQQVAQAIQQEVNRPADLVARYGGEEFTIILPNTPIQGALKVAERMQSAVRSLQIVHAQSPVHDYLTLSLGVTSIIPQIKLDPLILIAIADRALYEAKQQGRNRAIVKVLDSSSPEMEFYLSR</sequence>
<dbReference type="InterPro" id="IPR001789">
    <property type="entry name" value="Sig_transdc_resp-reg_receiver"/>
</dbReference>
<name>A0A1E5QMZ3_9CYAN</name>
<dbReference type="Gene3D" id="3.30.70.270">
    <property type="match status" value="1"/>
</dbReference>
<dbReference type="PROSITE" id="PS50110">
    <property type="entry name" value="RESPONSE_REGULATORY"/>
    <property type="match status" value="1"/>
</dbReference>
<dbReference type="InterPro" id="IPR003018">
    <property type="entry name" value="GAF"/>
</dbReference>
<keyword evidence="3" id="KW-0597">Phosphoprotein</keyword>
<evidence type="ECO:0000256" key="2">
    <source>
        <dbReference type="ARBA" id="ARBA00022777"/>
    </source>
</evidence>
<dbReference type="CDD" id="cd01949">
    <property type="entry name" value="GGDEF"/>
    <property type="match status" value="1"/>
</dbReference>
<feature type="domain" description="Response regulatory" evidence="4">
    <location>
        <begin position="12"/>
        <end position="128"/>
    </location>
</feature>
<dbReference type="InterPro" id="IPR029787">
    <property type="entry name" value="Nucleotide_cyclase"/>
</dbReference>
<dbReference type="RefSeq" id="WP_069966451.1">
    <property type="nucleotide sequence ID" value="NZ_CM124774.1"/>
</dbReference>
<dbReference type="AlphaFoldDB" id="A0A1E5QMZ3"/>
<evidence type="ECO:0000256" key="1">
    <source>
        <dbReference type="ARBA" id="ARBA00022679"/>
    </source>
</evidence>
<dbReference type="GO" id="GO:0043709">
    <property type="term" value="P:cell adhesion involved in single-species biofilm formation"/>
    <property type="evidence" value="ECO:0007669"/>
    <property type="project" value="TreeGrafter"/>
</dbReference>
<dbReference type="InterPro" id="IPR050469">
    <property type="entry name" value="Diguanylate_Cyclase"/>
</dbReference>
<dbReference type="SUPFAM" id="SSF55073">
    <property type="entry name" value="Nucleotide cyclase"/>
    <property type="match status" value="1"/>
</dbReference>
<evidence type="ECO:0000313" key="6">
    <source>
        <dbReference type="EMBL" id="OEJ76010.1"/>
    </source>
</evidence>
<dbReference type="FunFam" id="3.30.70.270:FF:000001">
    <property type="entry name" value="Diguanylate cyclase domain protein"/>
    <property type="match status" value="1"/>
</dbReference>
<comment type="caution">
    <text evidence="6">The sequence shown here is derived from an EMBL/GenBank/DDBJ whole genome shotgun (WGS) entry which is preliminary data.</text>
</comment>
<dbReference type="OrthoDB" id="453368at2"/>
<organism evidence="6">
    <name type="scientific">Desertifilum tharense IPPAS B-1220</name>
    <dbReference type="NCBI Taxonomy" id="1781255"/>
    <lineage>
        <taxon>Bacteria</taxon>
        <taxon>Bacillati</taxon>
        <taxon>Cyanobacteriota</taxon>
        <taxon>Cyanophyceae</taxon>
        <taxon>Desertifilales</taxon>
        <taxon>Desertifilaceae</taxon>
        <taxon>Desertifilum</taxon>
    </lineage>
</organism>
<dbReference type="Gene3D" id="3.30.450.40">
    <property type="match status" value="1"/>
</dbReference>
<dbReference type="GO" id="GO:0000160">
    <property type="term" value="P:phosphorelay signal transduction system"/>
    <property type="evidence" value="ECO:0007669"/>
    <property type="project" value="InterPro"/>
</dbReference>
<dbReference type="InterPro" id="IPR011006">
    <property type="entry name" value="CheY-like_superfamily"/>
</dbReference>
<dbReference type="PANTHER" id="PTHR45138:SF9">
    <property type="entry name" value="DIGUANYLATE CYCLASE DGCM-RELATED"/>
    <property type="match status" value="1"/>
</dbReference>
<dbReference type="SMART" id="SM00267">
    <property type="entry name" value="GGDEF"/>
    <property type="match status" value="1"/>
</dbReference>
<dbReference type="SMART" id="SM00448">
    <property type="entry name" value="REC"/>
    <property type="match status" value="1"/>
</dbReference>
<keyword evidence="1" id="KW-0808">Transferase</keyword>
<dbReference type="GO" id="GO:0016301">
    <property type="term" value="F:kinase activity"/>
    <property type="evidence" value="ECO:0007669"/>
    <property type="project" value="UniProtKB-KW"/>
</dbReference>
<dbReference type="PROSITE" id="PS50887">
    <property type="entry name" value="GGDEF"/>
    <property type="match status" value="1"/>
</dbReference>